<feature type="transmembrane region" description="Helical" evidence="9">
    <location>
        <begin position="441"/>
        <end position="462"/>
    </location>
</feature>
<evidence type="ECO:0000256" key="2">
    <source>
        <dbReference type="ARBA" id="ARBA00022448"/>
    </source>
</evidence>
<evidence type="ECO:0000256" key="8">
    <source>
        <dbReference type="RuleBase" id="RU003755"/>
    </source>
</evidence>
<dbReference type="EMBL" id="CP014263">
    <property type="protein sequence ID" value="AQG78147.1"/>
    <property type="molecule type" value="Genomic_DNA"/>
</dbReference>
<evidence type="ECO:0000256" key="6">
    <source>
        <dbReference type="ARBA" id="ARBA00022989"/>
    </source>
</evidence>
<keyword evidence="5" id="KW-0653">Protein transport</keyword>
<dbReference type="Gene3D" id="1.20.1250.20">
    <property type="entry name" value="MFS general substrate transporter like domains"/>
    <property type="match status" value="1"/>
</dbReference>
<keyword evidence="4 8" id="KW-0812">Transmembrane</keyword>
<keyword evidence="6 9" id="KW-1133">Transmembrane helix</keyword>
<dbReference type="InterPro" id="IPR020846">
    <property type="entry name" value="MFS_dom"/>
</dbReference>
<feature type="domain" description="Major facilitator superfamily (MFS) profile" evidence="10">
    <location>
        <begin position="23"/>
        <end position="497"/>
    </location>
</feature>
<feature type="transmembrane region" description="Helical" evidence="9">
    <location>
        <begin position="115"/>
        <end position="134"/>
    </location>
</feature>
<feature type="transmembrane region" description="Helical" evidence="9">
    <location>
        <begin position="337"/>
        <end position="357"/>
    </location>
</feature>
<feature type="transmembrane region" description="Helical" evidence="9">
    <location>
        <begin position="369"/>
        <end position="391"/>
    </location>
</feature>
<dbReference type="GO" id="GO:0005886">
    <property type="term" value="C:plasma membrane"/>
    <property type="evidence" value="ECO:0007669"/>
    <property type="project" value="UniProtKB-SubCell"/>
</dbReference>
<name>A0A1P9WS02_9BACT</name>
<feature type="transmembrane region" description="Helical" evidence="9">
    <location>
        <begin position="411"/>
        <end position="429"/>
    </location>
</feature>
<proteinExistence type="inferred from homology"/>
<feature type="transmembrane region" description="Helical" evidence="9">
    <location>
        <begin position="155"/>
        <end position="174"/>
    </location>
</feature>
<dbReference type="InterPro" id="IPR000109">
    <property type="entry name" value="POT_fam"/>
</dbReference>
<keyword evidence="3" id="KW-1003">Cell membrane</keyword>
<evidence type="ECO:0000256" key="5">
    <source>
        <dbReference type="ARBA" id="ARBA00022856"/>
    </source>
</evidence>
<dbReference type="InterPro" id="IPR005279">
    <property type="entry name" value="Dipep/tripep_permease"/>
</dbReference>
<feature type="transmembrane region" description="Helical" evidence="9">
    <location>
        <begin position="259"/>
        <end position="276"/>
    </location>
</feature>
<feature type="transmembrane region" description="Helical" evidence="9">
    <location>
        <begin position="180"/>
        <end position="198"/>
    </location>
</feature>
<keyword evidence="5" id="KW-0571">Peptide transport</keyword>
<dbReference type="Proteomes" id="UP000187941">
    <property type="component" value="Chromosome"/>
</dbReference>
<accession>A0A1P9WS02</accession>
<keyword evidence="7 9" id="KW-0472">Membrane</keyword>
<dbReference type="InterPro" id="IPR018456">
    <property type="entry name" value="PTR2_symporter_CS"/>
</dbReference>
<dbReference type="PANTHER" id="PTHR23517:SF15">
    <property type="entry name" value="PROTON-DEPENDENT OLIGOPEPTIDE FAMILY TRANSPORT PROTEIN"/>
    <property type="match status" value="1"/>
</dbReference>
<keyword evidence="12" id="KW-1185">Reference proteome</keyword>
<evidence type="ECO:0000256" key="9">
    <source>
        <dbReference type="SAM" id="Phobius"/>
    </source>
</evidence>
<dbReference type="STRING" id="1178516.AWR27_01540"/>
<dbReference type="PANTHER" id="PTHR23517">
    <property type="entry name" value="RESISTANCE PROTEIN MDTM, PUTATIVE-RELATED-RELATED"/>
    <property type="match status" value="1"/>
</dbReference>
<dbReference type="PROSITE" id="PS01023">
    <property type="entry name" value="PTR2_2"/>
    <property type="match status" value="1"/>
</dbReference>
<keyword evidence="2 8" id="KW-0813">Transport</keyword>
<evidence type="ECO:0000313" key="11">
    <source>
        <dbReference type="EMBL" id="AQG78147.1"/>
    </source>
</evidence>
<feature type="transmembrane region" description="Helical" evidence="9">
    <location>
        <begin position="474"/>
        <end position="493"/>
    </location>
</feature>
<evidence type="ECO:0000259" key="10">
    <source>
        <dbReference type="PROSITE" id="PS50850"/>
    </source>
</evidence>
<dbReference type="PROSITE" id="PS50850">
    <property type="entry name" value="MFS"/>
    <property type="match status" value="1"/>
</dbReference>
<dbReference type="SUPFAM" id="SSF103473">
    <property type="entry name" value="MFS general substrate transporter"/>
    <property type="match status" value="2"/>
</dbReference>
<comment type="subcellular location">
    <subcellularLocation>
        <location evidence="1">Cell membrane</location>
        <topology evidence="1">Multi-pass membrane protein</topology>
    </subcellularLocation>
    <subcellularLocation>
        <location evidence="8">Membrane</location>
        <topology evidence="8">Multi-pass membrane protein</topology>
    </subcellularLocation>
</comment>
<dbReference type="GO" id="GO:1904680">
    <property type="term" value="F:peptide transmembrane transporter activity"/>
    <property type="evidence" value="ECO:0007669"/>
    <property type="project" value="InterPro"/>
</dbReference>
<gene>
    <name evidence="11" type="ORF">AWR27_01540</name>
</gene>
<dbReference type="AlphaFoldDB" id="A0A1P9WS02"/>
<dbReference type="OrthoDB" id="9772725at2"/>
<evidence type="ECO:0000256" key="1">
    <source>
        <dbReference type="ARBA" id="ARBA00004651"/>
    </source>
</evidence>
<protein>
    <submittedName>
        <fullName evidence="11">Amino acid transporter</fullName>
    </submittedName>
</protein>
<dbReference type="CDD" id="cd17346">
    <property type="entry name" value="MFS_DtpA_like"/>
    <property type="match status" value="1"/>
</dbReference>
<dbReference type="KEGG" id="smon:AWR27_01540"/>
<comment type="similarity">
    <text evidence="8">Belongs to the major facilitator superfamily. Proton-dependent oligopeptide transporter (POT/PTR) (TC 2.A.17) family.</text>
</comment>
<feature type="transmembrane region" description="Helical" evidence="9">
    <location>
        <begin position="288"/>
        <end position="305"/>
    </location>
</feature>
<dbReference type="NCBIfam" id="TIGR00924">
    <property type="entry name" value="yjdL_sub1_fam"/>
    <property type="match status" value="1"/>
</dbReference>
<reference evidence="11 12" key="1">
    <citation type="submission" date="2016-01" db="EMBL/GenBank/DDBJ databases">
        <authorList>
            <person name="Oliw E.H."/>
        </authorList>
    </citation>
    <scope>NUCLEOTIDE SEQUENCE [LARGE SCALE GENOMIC DNA]</scope>
    <source>
        <strain evidence="11 12">DY10</strain>
    </source>
</reference>
<dbReference type="Pfam" id="PF00854">
    <property type="entry name" value="PTR2"/>
    <property type="match status" value="1"/>
</dbReference>
<feature type="transmembrane region" description="Helical" evidence="9">
    <location>
        <begin position="93"/>
        <end position="109"/>
    </location>
</feature>
<evidence type="ECO:0000256" key="7">
    <source>
        <dbReference type="ARBA" id="ARBA00023136"/>
    </source>
</evidence>
<dbReference type="RefSeq" id="WP_077129569.1">
    <property type="nucleotide sequence ID" value="NZ_CP014263.1"/>
</dbReference>
<feature type="transmembrane region" description="Helical" evidence="9">
    <location>
        <begin position="227"/>
        <end position="247"/>
    </location>
</feature>
<dbReference type="InterPro" id="IPR036259">
    <property type="entry name" value="MFS_trans_sf"/>
</dbReference>
<sequence length="504" mass="54413">MESTLGRTAHQTTILGHPAGLFVLFFTEMWERFSYYGMRAILLLFLLDNVRGGMGLDEANAAAIYGLYTSSVYLLSLPGGWIADNILGQRRSIWYGGLVIMLGHIILAFPAGEALFYAGLCTVALGTGLLKPNISSIVGELYPEGGARKDAAFSIFYMGINIGSLLGITIVGYLGQKVGWHYGFGAAAVAMALGLVIFRTFGQRYLGQAGERVQTDKPQTSGGSRSLWLFLAILVVILTTLQLTGTLDLTTAPGLAKGMGTIISLTALGYFAYILIAGGLDAVERKRVLVLFVFFLAAAMFWAGFEQQGSSLQIFSDRYTDLNILGWQMPSSWFQNFNPAFILIFSPILAGFWVFLANRNINFAAPAKLATGLLLLGVGYLIMVAASKLAVAGQSATPKELVSPVFLSFTYLFHTLGELFLSPVGLSAFSKLSPKRYTSQLMGIWFVGASLGNLIAGLFAGGFDEENVEQMPSLFQSVAFPCLAFGLLLLLLARPLTKWMGGIK</sequence>
<feature type="transmembrane region" description="Helical" evidence="9">
    <location>
        <begin position="62"/>
        <end position="81"/>
    </location>
</feature>
<evidence type="ECO:0000313" key="12">
    <source>
        <dbReference type="Proteomes" id="UP000187941"/>
    </source>
</evidence>
<organism evidence="11 12">
    <name type="scientific">Spirosoma montaniterrae</name>
    <dbReference type="NCBI Taxonomy" id="1178516"/>
    <lineage>
        <taxon>Bacteria</taxon>
        <taxon>Pseudomonadati</taxon>
        <taxon>Bacteroidota</taxon>
        <taxon>Cytophagia</taxon>
        <taxon>Cytophagales</taxon>
        <taxon>Cytophagaceae</taxon>
        <taxon>Spirosoma</taxon>
    </lineage>
</organism>
<dbReference type="InterPro" id="IPR050171">
    <property type="entry name" value="MFS_Transporters"/>
</dbReference>
<evidence type="ECO:0000256" key="3">
    <source>
        <dbReference type="ARBA" id="ARBA00022475"/>
    </source>
</evidence>
<dbReference type="GO" id="GO:0006857">
    <property type="term" value="P:oligopeptide transport"/>
    <property type="evidence" value="ECO:0007669"/>
    <property type="project" value="InterPro"/>
</dbReference>
<evidence type="ECO:0000256" key="4">
    <source>
        <dbReference type="ARBA" id="ARBA00022692"/>
    </source>
</evidence>